<evidence type="ECO:0000313" key="2">
    <source>
        <dbReference type="Proteomes" id="UP000238823"/>
    </source>
</evidence>
<proteinExistence type="predicted"/>
<comment type="caution">
    <text evidence="1">The sequence shown here is derived from an EMBL/GenBank/DDBJ whole genome shotgun (WGS) entry which is preliminary data.</text>
</comment>
<organism evidence="1 2">
    <name type="scientific">Enhygromyxa salina</name>
    <dbReference type="NCBI Taxonomy" id="215803"/>
    <lineage>
        <taxon>Bacteria</taxon>
        <taxon>Pseudomonadati</taxon>
        <taxon>Myxococcota</taxon>
        <taxon>Polyangia</taxon>
        <taxon>Nannocystales</taxon>
        <taxon>Nannocystaceae</taxon>
        <taxon>Enhygromyxa</taxon>
    </lineage>
</organism>
<evidence type="ECO:0000313" key="1">
    <source>
        <dbReference type="EMBL" id="PRP98559.1"/>
    </source>
</evidence>
<gene>
    <name evidence="1" type="ORF">ENSA7_65020</name>
</gene>
<name>A0A2S9Y0E0_9BACT</name>
<dbReference type="RefSeq" id="WP_106093335.1">
    <property type="nucleotide sequence ID" value="NZ_PVNL01000124.1"/>
</dbReference>
<accession>A0A2S9Y0E0</accession>
<dbReference type="AlphaFoldDB" id="A0A2S9Y0E0"/>
<sequence>MFDYLKTAIVATSVPMNPDALLLADAIDLLTERHQFGFLGYGGLVRTTGLVCPIRLYADHLRRDSLCHQ</sequence>
<dbReference type="EMBL" id="PVNL01000124">
    <property type="protein sequence ID" value="PRP98559.1"/>
    <property type="molecule type" value="Genomic_DNA"/>
</dbReference>
<dbReference type="Proteomes" id="UP000238823">
    <property type="component" value="Unassembled WGS sequence"/>
</dbReference>
<protein>
    <submittedName>
        <fullName evidence="1">Uncharacterized protein</fullName>
    </submittedName>
</protein>
<reference evidence="1 2" key="1">
    <citation type="submission" date="2018-03" db="EMBL/GenBank/DDBJ databases">
        <title>Draft Genome Sequences of the Obligatory Marine Myxobacteria Enhygromyxa salina SWB007.</title>
        <authorList>
            <person name="Poehlein A."/>
            <person name="Moghaddam J.A."/>
            <person name="Harms H."/>
            <person name="Alanjari M."/>
            <person name="Koenig G.M."/>
            <person name="Daniel R."/>
            <person name="Schaeberle T.F."/>
        </authorList>
    </citation>
    <scope>NUCLEOTIDE SEQUENCE [LARGE SCALE GENOMIC DNA]</scope>
    <source>
        <strain evidence="1 2">SWB007</strain>
    </source>
</reference>